<dbReference type="PANTHER" id="PTHR34543:SF1">
    <property type="entry name" value="PROTEIN ABA DEFICIENT 4, CHLOROPLASTIC"/>
    <property type="match status" value="1"/>
</dbReference>
<feature type="transmembrane region" description="Helical" evidence="1">
    <location>
        <begin position="109"/>
        <end position="131"/>
    </location>
</feature>
<feature type="transmembrane region" description="Helical" evidence="1">
    <location>
        <begin position="35"/>
        <end position="57"/>
    </location>
</feature>
<sequence length="143" mass="16360">METAFQIANLLVFPQWMLMIFAPQWKGTQWLVKSYLVPVLLACMYAYYIFSGAPLDFQDFSSFSGIKNLFAKGGDTALLAGWIHYLAFDLVAGSAVLQDAQQKNIPHRWIVLPLFFCFMLGPVGFLMYWLVRLFKTKRMGGEN</sequence>
<keyword evidence="1" id="KW-0812">Transmembrane</keyword>
<protein>
    <recommendedName>
        <fullName evidence="4">DUF4281 domain-containing protein</fullName>
    </recommendedName>
</protein>
<dbReference type="InterPro" id="IPR025461">
    <property type="entry name" value="ABA4-like"/>
</dbReference>
<keyword evidence="3" id="KW-1185">Reference proteome</keyword>
<feature type="transmembrane region" description="Helical" evidence="1">
    <location>
        <begin position="77"/>
        <end position="97"/>
    </location>
</feature>
<dbReference type="RefSeq" id="WP_183970986.1">
    <property type="nucleotide sequence ID" value="NZ_JACIBY010000001.1"/>
</dbReference>
<dbReference type="PANTHER" id="PTHR34543">
    <property type="entry name" value="PROTEIN ABA DEFICIENT 4, CHLOROPLASTIC"/>
    <property type="match status" value="1"/>
</dbReference>
<dbReference type="EMBL" id="JACIBY010000001">
    <property type="protein sequence ID" value="MBB3836204.1"/>
    <property type="molecule type" value="Genomic_DNA"/>
</dbReference>
<feature type="transmembrane region" description="Helical" evidence="1">
    <location>
        <begin position="6"/>
        <end position="23"/>
    </location>
</feature>
<gene>
    <name evidence="2" type="ORF">FHS57_000186</name>
</gene>
<name>A0A7W6EN87_9BACT</name>
<evidence type="ECO:0000313" key="2">
    <source>
        <dbReference type="EMBL" id="MBB3836204.1"/>
    </source>
</evidence>
<evidence type="ECO:0000313" key="3">
    <source>
        <dbReference type="Proteomes" id="UP000541352"/>
    </source>
</evidence>
<organism evidence="2 3">
    <name type="scientific">Runella defluvii</name>
    <dbReference type="NCBI Taxonomy" id="370973"/>
    <lineage>
        <taxon>Bacteria</taxon>
        <taxon>Pseudomonadati</taxon>
        <taxon>Bacteroidota</taxon>
        <taxon>Cytophagia</taxon>
        <taxon>Cytophagales</taxon>
        <taxon>Spirosomataceae</taxon>
        <taxon>Runella</taxon>
    </lineage>
</organism>
<accession>A0A7W6EN87</accession>
<proteinExistence type="predicted"/>
<evidence type="ECO:0008006" key="4">
    <source>
        <dbReference type="Google" id="ProtNLM"/>
    </source>
</evidence>
<dbReference type="Proteomes" id="UP000541352">
    <property type="component" value="Unassembled WGS sequence"/>
</dbReference>
<keyword evidence="1" id="KW-0472">Membrane</keyword>
<comment type="caution">
    <text evidence="2">The sequence shown here is derived from an EMBL/GenBank/DDBJ whole genome shotgun (WGS) entry which is preliminary data.</text>
</comment>
<reference evidence="2 3" key="1">
    <citation type="submission" date="2020-08" db="EMBL/GenBank/DDBJ databases">
        <title>Genomic Encyclopedia of Type Strains, Phase IV (KMG-IV): sequencing the most valuable type-strain genomes for metagenomic binning, comparative biology and taxonomic classification.</title>
        <authorList>
            <person name="Goeker M."/>
        </authorList>
    </citation>
    <scope>NUCLEOTIDE SEQUENCE [LARGE SCALE GENOMIC DNA]</scope>
    <source>
        <strain evidence="2 3">DSM 17976</strain>
    </source>
</reference>
<keyword evidence="1" id="KW-1133">Transmembrane helix</keyword>
<evidence type="ECO:0000256" key="1">
    <source>
        <dbReference type="SAM" id="Phobius"/>
    </source>
</evidence>
<dbReference type="Pfam" id="PF14108">
    <property type="entry name" value="ABA4-like"/>
    <property type="match status" value="1"/>
</dbReference>
<dbReference type="AlphaFoldDB" id="A0A7W6EN87"/>